<evidence type="ECO:0000256" key="3">
    <source>
        <dbReference type="SAM" id="Coils"/>
    </source>
</evidence>
<sequence>MADEDVVIRRRLLTRTSTLGKTGLKRCAENLLALLDEFVDDSVDAEKCKQDTDALFWEMEQLEFEANKTDILGFTSQRELEAYETLNAEIDASIEKVSKEIEELKAKVHVEKTVRAYKEEYESISRVINELPSRKEIAAEIAVEEKRLSDATDTIKGVDSKLDLRTKQFALLMSTIQNLKATLDEDVEMEEEEQQLKQQAEADDDEMEDSLAVTDAKSPQLPRTPNDANVGGEDGVVPSKSPSSP</sequence>
<protein>
    <recommendedName>
        <fullName evidence="7">THO complex subunit 7</fullName>
    </recommendedName>
</protein>
<evidence type="ECO:0000313" key="5">
    <source>
        <dbReference type="EnsemblProtists" id="PYU1_T008582"/>
    </source>
</evidence>
<dbReference type="STRING" id="431595.K3WUD5"/>
<dbReference type="EnsemblProtists" id="PYU1_T008582">
    <property type="protein sequence ID" value="PYU1_T008582"/>
    <property type="gene ID" value="PYU1_G008566"/>
</dbReference>
<evidence type="ECO:0000313" key="6">
    <source>
        <dbReference type="Proteomes" id="UP000019132"/>
    </source>
</evidence>
<keyword evidence="2" id="KW-0539">Nucleus</keyword>
<keyword evidence="3" id="KW-0175">Coiled coil</keyword>
<dbReference type="Pfam" id="PF05615">
    <property type="entry name" value="THOC7"/>
    <property type="match status" value="1"/>
</dbReference>
<dbReference type="HOGENOM" id="CLU_1197585_0_0_1"/>
<keyword evidence="6" id="KW-1185">Reference proteome</keyword>
<dbReference type="OMA" id="WANSKND"/>
<feature type="coiled-coil region" evidence="3">
    <location>
        <begin position="80"/>
        <end position="114"/>
    </location>
</feature>
<comment type="subcellular location">
    <subcellularLocation>
        <location evidence="1">Nucleus</location>
    </subcellularLocation>
</comment>
<reference evidence="5" key="3">
    <citation type="submission" date="2015-02" db="UniProtKB">
        <authorList>
            <consortium name="EnsemblProtists"/>
        </authorList>
    </citation>
    <scope>IDENTIFICATION</scope>
    <source>
        <strain evidence="5">DAOM BR144</strain>
    </source>
</reference>
<reference evidence="6" key="2">
    <citation type="submission" date="2010-04" db="EMBL/GenBank/DDBJ databases">
        <authorList>
            <person name="Buell R."/>
            <person name="Hamilton J."/>
            <person name="Hostetler J."/>
        </authorList>
    </citation>
    <scope>NUCLEOTIDE SEQUENCE [LARGE SCALE GENOMIC DNA]</scope>
    <source>
        <strain evidence="6">DAOM:BR144</strain>
    </source>
</reference>
<accession>K3WUD5</accession>
<dbReference type="GO" id="GO:0000445">
    <property type="term" value="C:THO complex part of transcription export complex"/>
    <property type="evidence" value="ECO:0007669"/>
    <property type="project" value="InterPro"/>
</dbReference>
<dbReference type="InParanoid" id="K3WUD5"/>
<dbReference type="VEuPathDB" id="FungiDB:PYU1_G008566"/>
<dbReference type="GO" id="GO:0006397">
    <property type="term" value="P:mRNA processing"/>
    <property type="evidence" value="ECO:0007669"/>
    <property type="project" value="InterPro"/>
</dbReference>
<feature type="region of interest" description="Disordered" evidence="4">
    <location>
        <begin position="187"/>
        <end position="245"/>
    </location>
</feature>
<dbReference type="Proteomes" id="UP000019132">
    <property type="component" value="Unassembled WGS sequence"/>
</dbReference>
<proteinExistence type="predicted"/>
<dbReference type="eggNOG" id="KOG3215">
    <property type="taxonomic scope" value="Eukaryota"/>
</dbReference>
<organism evidence="5 6">
    <name type="scientific">Globisporangium ultimum (strain ATCC 200006 / CBS 805.95 / DAOM BR144)</name>
    <name type="common">Pythium ultimum</name>
    <dbReference type="NCBI Taxonomy" id="431595"/>
    <lineage>
        <taxon>Eukaryota</taxon>
        <taxon>Sar</taxon>
        <taxon>Stramenopiles</taxon>
        <taxon>Oomycota</taxon>
        <taxon>Peronosporomycetes</taxon>
        <taxon>Pythiales</taxon>
        <taxon>Pythiaceae</taxon>
        <taxon>Globisporangium</taxon>
    </lineage>
</organism>
<dbReference type="AlphaFoldDB" id="K3WUD5"/>
<dbReference type="InterPro" id="IPR008501">
    <property type="entry name" value="THOC7/Mft1"/>
</dbReference>
<evidence type="ECO:0000256" key="4">
    <source>
        <dbReference type="SAM" id="MobiDB-lite"/>
    </source>
</evidence>
<reference evidence="6" key="1">
    <citation type="journal article" date="2010" name="Genome Biol.">
        <title>Genome sequence of the necrotrophic plant pathogen Pythium ultimum reveals original pathogenicity mechanisms and effector repertoire.</title>
        <authorList>
            <person name="Levesque C.A."/>
            <person name="Brouwer H."/>
            <person name="Cano L."/>
            <person name="Hamilton J.P."/>
            <person name="Holt C."/>
            <person name="Huitema E."/>
            <person name="Raffaele S."/>
            <person name="Robideau G.P."/>
            <person name="Thines M."/>
            <person name="Win J."/>
            <person name="Zerillo M.M."/>
            <person name="Beakes G.W."/>
            <person name="Boore J.L."/>
            <person name="Busam D."/>
            <person name="Dumas B."/>
            <person name="Ferriera S."/>
            <person name="Fuerstenberg S.I."/>
            <person name="Gachon C.M."/>
            <person name="Gaulin E."/>
            <person name="Govers F."/>
            <person name="Grenville-Briggs L."/>
            <person name="Horner N."/>
            <person name="Hostetler J."/>
            <person name="Jiang R.H."/>
            <person name="Johnson J."/>
            <person name="Krajaejun T."/>
            <person name="Lin H."/>
            <person name="Meijer H.J."/>
            <person name="Moore B."/>
            <person name="Morris P."/>
            <person name="Phuntmart V."/>
            <person name="Puiu D."/>
            <person name="Shetty J."/>
            <person name="Stajich J.E."/>
            <person name="Tripathy S."/>
            <person name="Wawra S."/>
            <person name="van West P."/>
            <person name="Whitty B.R."/>
            <person name="Coutinho P.M."/>
            <person name="Henrissat B."/>
            <person name="Martin F."/>
            <person name="Thomas P.D."/>
            <person name="Tyler B.M."/>
            <person name="De Vries R.P."/>
            <person name="Kamoun S."/>
            <person name="Yandell M."/>
            <person name="Tisserat N."/>
            <person name="Buell C.R."/>
        </authorList>
    </citation>
    <scope>NUCLEOTIDE SEQUENCE</scope>
    <source>
        <strain evidence="6">DAOM:BR144</strain>
    </source>
</reference>
<name>K3WUD5_GLOUD</name>
<evidence type="ECO:0000256" key="2">
    <source>
        <dbReference type="ARBA" id="ARBA00023242"/>
    </source>
</evidence>
<dbReference type="EMBL" id="GL376613">
    <property type="status" value="NOT_ANNOTATED_CDS"/>
    <property type="molecule type" value="Genomic_DNA"/>
</dbReference>
<evidence type="ECO:0008006" key="7">
    <source>
        <dbReference type="Google" id="ProtNLM"/>
    </source>
</evidence>
<evidence type="ECO:0000256" key="1">
    <source>
        <dbReference type="ARBA" id="ARBA00004123"/>
    </source>
</evidence>